<accession>A0A8S5MGP6</accession>
<protein>
    <submittedName>
        <fullName evidence="1">Uncharacterized protein</fullName>
    </submittedName>
</protein>
<dbReference type="EMBL" id="BK014901">
    <property type="protein sequence ID" value="DAD81418.1"/>
    <property type="molecule type" value="Genomic_DNA"/>
</dbReference>
<organism evidence="1">
    <name type="scientific">Podoviridae sp. ctqve24</name>
    <dbReference type="NCBI Taxonomy" id="2826580"/>
    <lineage>
        <taxon>Viruses</taxon>
        <taxon>Duplodnaviria</taxon>
        <taxon>Heunggongvirae</taxon>
        <taxon>Uroviricota</taxon>
        <taxon>Caudoviricetes</taxon>
    </lineage>
</organism>
<proteinExistence type="predicted"/>
<name>A0A8S5MGP6_9CAUD</name>
<sequence>MIEKIIASRYELSTELRSKKRGFGTLEFKPKHKK</sequence>
<evidence type="ECO:0000313" key="1">
    <source>
        <dbReference type="EMBL" id="DAD81418.1"/>
    </source>
</evidence>
<reference evidence="1" key="1">
    <citation type="journal article" date="2021" name="Proc. Natl. Acad. Sci. U.S.A.">
        <title>A Catalog of Tens of Thousands of Viruses from Human Metagenomes Reveals Hidden Associations with Chronic Diseases.</title>
        <authorList>
            <person name="Tisza M.J."/>
            <person name="Buck C.B."/>
        </authorList>
    </citation>
    <scope>NUCLEOTIDE SEQUENCE</scope>
    <source>
        <strain evidence="1">Ctqve24</strain>
    </source>
</reference>